<protein>
    <submittedName>
        <fullName evidence="2">Uncharacterized protein</fullName>
    </submittedName>
</protein>
<dbReference type="Proteomes" id="UP001060261">
    <property type="component" value="Chromosome"/>
</dbReference>
<feature type="region of interest" description="Disordered" evidence="1">
    <location>
        <begin position="44"/>
        <end position="72"/>
    </location>
</feature>
<keyword evidence="3" id="KW-1185">Reference proteome</keyword>
<proteinExistence type="predicted"/>
<dbReference type="EMBL" id="CP104213">
    <property type="protein sequence ID" value="UWX64048.1"/>
    <property type="molecule type" value="Genomic_DNA"/>
</dbReference>
<evidence type="ECO:0000256" key="1">
    <source>
        <dbReference type="SAM" id="MobiDB-lite"/>
    </source>
</evidence>
<evidence type="ECO:0000313" key="3">
    <source>
        <dbReference type="Proteomes" id="UP001060261"/>
    </source>
</evidence>
<organism evidence="2 3">
    <name type="scientific">Deinococcus rubellus</name>
    <dbReference type="NCBI Taxonomy" id="1889240"/>
    <lineage>
        <taxon>Bacteria</taxon>
        <taxon>Thermotogati</taxon>
        <taxon>Deinococcota</taxon>
        <taxon>Deinococci</taxon>
        <taxon>Deinococcales</taxon>
        <taxon>Deinococcaceae</taxon>
        <taxon>Deinococcus</taxon>
    </lineage>
</organism>
<sequence>MTIQRLLVNAWRGGALARTEGDEPGAARVRVRLDTPGSALEIHRAGFRVAERQRRSNQRESDRQESGQREQV</sequence>
<reference evidence="2" key="1">
    <citation type="submission" date="2022-09" db="EMBL/GenBank/DDBJ databases">
        <title>genome sequence of Deinococcus rubellus.</title>
        <authorList>
            <person name="Srinivasan S."/>
        </authorList>
    </citation>
    <scope>NUCLEOTIDE SEQUENCE</scope>
    <source>
        <strain evidence="2">Ant6</strain>
    </source>
</reference>
<gene>
    <name evidence="2" type="ORF">N0D28_15250</name>
</gene>
<name>A0ABY5YGY4_9DEIO</name>
<dbReference type="RefSeq" id="WP_260560323.1">
    <property type="nucleotide sequence ID" value="NZ_BAABEC010000020.1"/>
</dbReference>
<accession>A0ABY5YGY4</accession>
<evidence type="ECO:0000313" key="2">
    <source>
        <dbReference type="EMBL" id="UWX64048.1"/>
    </source>
</evidence>